<organism evidence="2 3">
    <name type="scientific">Paraburkholderia antibiotica</name>
    <dbReference type="NCBI Taxonomy" id="2728839"/>
    <lineage>
        <taxon>Bacteria</taxon>
        <taxon>Pseudomonadati</taxon>
        <taxon>Pseudomonadota</taxon>
        <taxon>Betaproteobacteria</taxon>
        <taxon>Burkholderiales</taxon>
        <taxon>Burkholderiaceae</taxon>
        <taxon>Paraburkholderia</taxon>
    </lineage>
</organism>
<keyword evidence="3" id="KW-1185">Reference proteome</keyword>
<dbReference type="AlphaFoldDB" id="A0A7Y0A0I3"/>
<evidence type="ECO:0000256" key="1">
    <source>
        <dbReference type="SAM" id="SignalP"/>
    </source>
</evidence>
<keyword evidence="1" id="KW-0732">Signal</keyword>
<accession>A0A7Y0A0I3</accession>
<dbReference type="RefSeq" id="WP_169500424.1">
    <property type="nucleotide sequence ID" value="NZ_JABBFZ010000019.1"/>
</dbReference>
<feature type="signal peptide" evidence="1">
    <location>
        <begin position="1"/>
        <end position="29"/>
    </location>
</feature>
<evidence type="ECO:0000313" key="2">
    <source>
        <dbReference type="EMBL" id="NML34239.1"/>
    </source>
</evidence>
<evidence type="ECO:0008006" key="4">
    <source>
        <dbReference type="Google" id="ProtNLM"/>
    </source>
</evidence>
<proteinExistence type="predicted"/>
<sequence>MSEDNFNAGKKIRFLFFSTLIGSLLTACASPISGLAANEKISPVIVYIESCNYDLNGTLSKYVSEAVYPSLAARRRQMPGLVDLCRETISHVGSALERSEITTVVNTVDDAIPAQTVRDQAAAKIGAKYIIFVRKPAINNLIQNTGPTILYIPYVYTTVDVYTVASEKPVGSGQVVSGKYASAEKGATVAARIAKTLNERCSNRQLGCGADGGIFLYGRK</sequence>
<feature type="chain" id="PRO_5030630070" description="Lipoprotein" evidence="1">
    <location>
        <begin position="30"/>
        <end position="220"/>
    </location>
</feature>
<dbReference type="EMBL" id="JABBFZ010000019">
    <property type="protein sequence ID" value="NML34239.1"/>
    <property type="molecule type" value="Genomic_DNA"/>
</dbReference>
<gene>
    <name evidence="2" type="ORF">HHL14_25835</name>
</gene>
<protein>
    <recommendedName>
        <fullName evidence="4">Lipoprotein</fullName>
    </recommendedName>
</protein>
<name>A0A7Y0A0I3_9BURK</name>
<evidence type="ECO:0000313" key="3">
    <source>
        <dbReference type="Proteomes" id="UP000583127"/>
    </source>
</evidence>
<reference evidence="2 3" key="1">
    <citation type="submission" date="2020-04" db="EMBL/GenBank/DDBJ databases">
        <title>Paraburkholderia sp. G-4-1-8 isolated from soil.</title>
        <authorList>
            <person name="Dahal R.H."/>
        </authorList>
    </citation>
    <scope>NUCLEOTIDE SEQUENCE [LARGE SCALE GENOMIC DNA]</scope>
    <source>
        <strain evidence="2 3">G-4-1-8</strain>
    </source>
</reference>
<comment type="caution">
    <text evidence="2">The sequence shown here is derived from an EMBL/GenBank/DDBJ whole genome shotgun (WGS) entry which is preliminary data.</text>
</comment>
<dbReference type="Proteomes" id="UP000583127">
    <property type="component" value="Unassembled WGS sequence"/>
</dbReference>